<dbReference type="NCBIfam" id="TIGR01575">
    <property type="entry name" value="rimI"/>
    <property type="match status" value="1"/>
</dbReference>
<dbReference type="SUPFAM" id="SSF55729">
    <property type="entry name" value="Acyl-CoA N-acyltransferases (Nat)"/>
    <property type="match status" value="1"/>
</dbReference>
<dbReference type="InterPro" id="IPR006464">
    <property type="entry name" value="AcTrfase_RimI/Ard1"/>
</dbReference>
<dbReference type="PANTHER" id="PTHR23091:SF4">
    <property type="entry name" value="N-TERMINAL AMINO-ACID N(ALPHA)-ACETYLTRANSFERASE NATA"/>
    <property type="match status" value="1"/>
</dbReference>
<dbReference type="PANTHER" id="PTHR23091">
    <property type="entry name" value="N-TERMINAL ACETYLTRANSFERASE"/>
    <property type="match status" value="1"/>
</dbReference>
<keyword evidence="2" id="KW-0012">Acyltransferase</keyword>
<comment type="catalytic activity">
    <reaction evidence="3">
        <text>N-terminal L-alanyl-[ribosomal protein bS18] + acetyl-CoA = N-terminal N(alpha)-acetyl-L-alanyl-[ribosomal protein bS18] + CoA + H(+)</text>
        <dbReference type="Rhea" id="RHEA:43756"/>
        <dbReference type="Rhea" id="RHEA-COMP:10676"/>
        <dbReference type="Rhea" id="RHEA-COMP:10677"/>
        <dbReference type="ChEBI" id="CHEBI:15378"/>
        <dbReference type="ChEBI" id="CHEBI:57287"/>
        <dbReference type="ChEBI" id="CHEBI:57288"/>
        <dbReference type="ChEBI" id="CHEBI:64718"/>
        <dbReference type="ChEBI" id="CHEBI:83683"/>
        <dbReference type="EC" id="2.3.1.266"/>
    </reaction>
</comment>
<comment type="caution">
    <text evidence="5">The sequence shown here is derived from an EMBL/GenBank/DDBJ whole genome shotgun (WGS) entry which is preliminary data.</text>
</comment>
<proteinExistence type="inferred from homology"/>
<evidence type="ECO:0000256" key="2">
    <source>
        <dbReference type="ARBA" id="ARBA00023315"/>
    </source>
</evidence>
<dbReference type="Proteomes" id="UP000179243">
    <property type="component" value="Unassembled WGS sequence"/>
</dbReference>
<dbReference type="PROSITE" id="PS51186">
    <property type="entry name" value="GNAT"/>
    <property type="match status" value="1"/>
</dbReference>
<dbReference type="Pfam" id="PF00583">
    <property type="entry name" value="Acetyltransf_1"/>
    <property type="match status" value="1"/>
</dbReference>
<comment type="function">
    <text evidence="3">Acetylates the N-terminal alanine of ribosomal protein bS18.</text>
</comment>
<evidence type="ECO:0000313" key="6">
    <source>
        <dbReference type="Proteomes" id="UP000179243"/>
    </source>
</evidence>
<dbReference type="EMBL" id="MFYX01000073">
    <property type="protein sequence ID" value="OGK04388.1"/>
    <property type="molecule type" value="Genomic_DNA"/>
</dbReference>
<keyword evidence="1 5" id="KW-0808">Transferase</keyword>
<dbReference type="CDD" id="cd04301">
    <property type="entry name" value="NAT_SF"/>
    <property type="match status" value="1"/>
</dbReference>
<dbReference type="InterPro" id="IPR016181">
    <property type="entry name" value="Acyl_CoA_acyltransferase"/>
</dbReference>
<dbReference type="GO" id="GO:0031415">
    <property type="term" value="C:NatA complex"/>
    <property type="evidence" value="ECO:0007669"/>
    <property type="project" value="InterPro"/>
</dbReference>
<keyword evidence="3" id="KW-0963">Cytoplasm</keyword>
<dbReference type="InterPro" id="IPR045047">
    <property type="entry name" value="Ard1-like"/>
</dbReference>
<evidence type="ECO:0000256" key="3">
    <source>
        <dbReference type="RuleBase" id="RU363094"/>
    </source>
</evidence>
<dbReference type="GO" id="GO:0008999">
    <property type="term" value="F:protein-N-terminal-alanine acetyltransferase activity"/>
    <property type="evidence" value="ECO:0007669"/>
    <property type="project" value="UniProtKB-EC"/>
</dbReference>
<evidence type="ECO:0000256" key="1">
    <source>
        <dbReference type="ARBA" id="ARBA00022679"/>
    </source>
</evidence>
<gene>
    <name evidence="5" type="ORF">A2519_18440</name>
</gene>
<comment type="subcellular location">
    <subcellularLocation>
        <location evidence="3">Cytoplasm</location>
    </subcellularLocation>
</comment>
<comment type="similarity">
    <text evidence="3">Belongs to the acetyltransferase family. RimI subfamily.</text>
</comment>
<evidence type="ECO:0000313" key="5">
    <source>
        <dbReference type="EMBL" id="OGK04388.1"/>
    </source>
</evidence>
<dbReference type="InterPro" id="IPR000182">
    <property type="entry name" value="GNAT_dom"/>
</dbReference>
<dbReference type="EC" id="2.3.1.266" evidence="3"/>
<reference evidence="5 6" key="1">
    <citation type="journal article" date="2016" name="Nat. Commun.">
        <title>Thousands of microbial genomes shed light on interconnected biogeochemical processes in an aquifer system.</title>
        <authorList>
            <person name="Anantharaman K."/>
            <person name="Brown C.T."/>
            <person name="Hug L.A."/>
            <person name="Sharon I."/>
            <person name="Castelle C.J."/>
            <person name="Probst A.J."/>
            <person name="Thomas B.C."/>
            <person name="Singh A."/>
            <person name="Wilkins M.J."/>
            <person name="Karaoz U."/>
            <person name="Brodie E.L."/>
            <person name="Williams K.H."/>
            <person name="Hubbard S.S."/>
            <person name="Banfield J.F."/>
        </authorList>
    </citation>
    <scope>NUCLEOTIDE SEQUENCE [LARGE SCALE GENOMIC DNA]</scope>
</reference>
<dbReference type="AlphaFoldDB" id="A0A1F7FCL8"/>
<name>A0A1F7FCL8_UNCRA</name>
<sequence length="146" mass="16285">MVTIRTMAESDLPAVKGIEDVVFTDPWSFQQLREELEQKALAFVAEDEEGLVGYAFARPIIDQVEILSIAVARHKQGKGTGTVLLDYIIAYARTQGIGKAFLEVRVSNTAAINLYKLKLFQVLSTRKGYYSDGEDAFVMEKTIDFA</sequence>
<accession>A0A1F7FCL8</accession>
<evidence type="ECO:0000259" key="4">
    <source>
        <dbReference type="PROSITE" id="PS51186"/>
    </source>
</evidence>
<feature type="domain" description="N-acetyltransferase" evidence="4">
    <location>
        <begin position="2"/>
        <end position="144"/>
    </location>
</feature>
<organism evidence="5 6">
    <name type="scientific">Candidatus Raymondbacteria bacterium RIFOXYD12_FULL_49_13</name>
    <dbReference type="NCBI Taxonomy" id="1817890"/>
    <lineage>
        <taxon>Bacteria</taxon>
        <taxon>Raymondiibacteriota</taxon>
    </lineage>
</organism>
<dbReference type="Gene3D" id="3.40.630.30">
    <property type="match status" value="1"/>
</dbReference>
<protein>
    <recommendedName>
        <fullName evidence="3">[Ribosomal protein bS18]-alanine N-acetyltransferase</fullName>
        <ecNumber evidence="3">2.3.1.266</ecNumber>
    </recommendedName>
</protein>